<proteinExistence type="predicted"/>
<accession>A0A7J5DE94</accession>
<gene>
    <name evidence="2" type="ORF">F8144_19240</name>
</gene>
<feature type="signal peptide" evidence="1">
    <location>
        <begin position="1"/>
        <end position="28"/>
    </location>
</feature>
<evidence type="ECO:0008006" key="4">
    <source>
        <dbReference type="Google" id="ProtNLM"/>
    </source>
</evidence>
<reference evidence="2 3" key="1">
    <citation type="submission" date="2019-09" db="EMBL/GenBank/DDBJ databases">
        <title>Isolation and identification of active actinomycetes.</title>
        <authorList>
            <person name="Yu Z."/>
            <person name="Han C."/>
            <person name="Yu B."/>
        </authorList>
    </citation>
    <scope>NUCLEOTIDE SEQUENCE [LARGE SCALE GENOMIC DNA]</scope>
    <source>
        <strain evidence="2 3">NEAU-H2</strain>
    </source>
</reference>
<keyword evidence="1" id="KW-0732">Signal</keyword>
<dbReference type="RefSeq" id="WP_151470587.1">
    <property type="nucleotide sequence ID" value="NZ_WBKG01000015.1"/>
</dbReference>
<evidence type="ECO:0000256" key="1">
    <source>
        <dbReference type="SAM" id="SignalP"/>
    </source>
</evidence>
<dbReference type="EMBL" id="WBKG01000015">
    <property type="protein sequence ID" value="KAB1987161.1"/>
    <property type="molecule type" value="Genomic_DNA"/>
</dbReference>
<dbReference type="Proteomes" id="UP000442990">
    <property type="component" value="Unassembled WGS sequence"/>
</dbReference>
<protein>
    <recommendedName>
        <fullName evidence="4">Secreted protein</fullName>
    </recommendedName>
</protein>
<comment type="caution">
    <text evidence="2">The sequence shown here is derived from an EMBL/GenBank/DDBJ whole genome shotgun (WGS) entry which is preliminary data.</text>
</comment>
<dbReference type="AlphaFoldDB" id="A0A7J5DE94"/>
<organism evidence="2 3">
    <name type="scientific">Streptomyces triticiradicis</name>
    <dbReference type="NCBI Taxonomy" id="2651189"/>
    <lineage>
        <taxon>Bacteria</taxon>
        <taxon>Bacillati</taxon>
        <taxon>Actinomycetota</taxon>
        <taxon>Actinomycetes</taxon>
        <taxon>Kitasatosporales</taxon>
        <taxon>Streptomycetaceae</taxon>
        <taxon>Streptomyces</taxon>
    </lineage>
</organism>
<evidence type="ECO:0000313" key="3">
    <source>
        <dbReference type="Proteomes" id="UP000442990"/>
    </source>
</evidence>
<evidence type="ECO:0000313" key="2">
    <source>
        <dbReference type="EMBL" id="KAB1987161.1"/>
    </source>
</evidence>
<name>A0A7J5DE94_9ACTN</name>
<keyword evidence="3" id="KW-1185">Reference proteome</keyword>
<sequence>MLVKRAMLTGAAAAIAVIFPLTASPACAAGSQDTLHVDTAWGEATGYYTWTSPWSISPLKLHLQDQKSDGHSVGVRVITNSHNRGVTYWTMHKVTGGYLSSDGWDTYVKFEDHDNMSSARMQMCLLEKDEILSCGEDVSKNPGNWDNS</sequence>
<feature type="chain" id="PRO_5029711388" description="Secreted protein" evidence="1">
    <location>
        <begin position="29"/>
        <end position="148"/>
    </location>
</feature>